<accession>A0A4R6UBV8</accession>
<reference evidence="1 2" key="1">
    <citation type="submission" date="2019-03" db="EMBL/GenBank/DDBJ databases">
        <title>Genomic Encyclopedia of Type Strains, Phase IV (KMG-IV): sequencing the most valuable type-strain genomes for metagenomic binning, comparative biology and taxonomic classification.</title>
        <authorList>
            <person name="Goeker M."/>
        </authorList>
    </citation>
    <scope>NUCLEOTIDE SEQUENCE [LARGE SCALE GENOMIC DNA]</scope>
    <source>
        <strain evidence="1 2">DSM 28697</strain>
    </source>
</reference>
<sequence>MSEFNYHLQQMLKHSNEMANEWEKLSEEELLLIKQAYPFNEPYPAINTKIHGWSQSLHDQTSKRPK</sequence>
<dbReference type="RefSeq" id="WP_133579121.1">
    <property type="nucleotide sequence ID" value="NZ_SNYJ01000002.1"/>
</dbReference>
<keyword evidence="2" id="KW-1185">Reference proteome</keyword>
<dbReference type="EMBL" id="SNYJ01000002">
    <property type="protein sequence ID" value="TDQ42235.1"/>
    <property type="molecule type" value="Genomic_DNA"/>
</dbReference>
<comment type="caution">
    <text evidence="1">The sequence shown here is derived from an EMBL/GenBank/DDBJ whole genome shotgun (WGS) entry which is preliminary data.</text>
</comment>
<protein>
    <submittedName>
        <fullName evidence="1">Uncharacterized protein</fullName>
    </submittedName>
</protein>
<name>A0A4R6UBV8_9BACI</name>
<proteinExistence type="predicted"/>
<evidence type="ECO:0000313" key="1">
    <source>
        <dbReference type="EMBL" id="TDQ42235.1"/>
    </source>
</evidence>
<dbReference type="AlphaFoldDB" id="A0A4R6UBV8"/>
<dbReference type="Proteomes" id="UP000295632">
    <property type="component" value="Unassembled WGS sequence"/>
</dbReference>
<gene>
    <name evidence="1" type="ORF">EV213_102266</name>
</gene>
<evidence type="ECO:0000313" key="2">
    <source>
        <dbReference type="Proteomes" id="UP000295632"/>
    </source>
</evidence>
<organism evidence="1 2">
    <name type="scientific">Aureibacillus halotolerans</name>
    <dbReference type="NCBI Taxonomy" id="1508390"/>
    <lineage>
        <taxon>Bacteria</taxon>
        <taxon>Bacillati</taxon>
        <taxon>Bacillota</taxon>
        <taxon>Bacilli</taxon>
        <taxon>Bacillales</taxon>
        <taxon>Bacillaceae</taxon>
        <taxon>Aureibacillus</taxon>
    </lineage>
</organism>